<dbReference type="AlphaFoldDB" id="A0A645B2P2"/>
<reference evidence="1" key="1">
    <citation type="submission" date="2019-08" db="EMBL/GenBank/DDBJ databases">
        <authorList>
            <person name="Kucharzyk K."/>
            <person name="Murdoch R.W."/>
            <person name="Higgins S."/>
            <person name="Loffler F."/>
        </authorList>
    </citation>
    <scope>NUCLEOTIDE SEQUENCE</scope>
</reference>
<accession>A0A645B2P2</accession>
<sequence length="296" mass="33926">MKKLLFLLFLLPAIAFSQGDQMKSAEDFVRGYFKMFEEKNWDVIPDMYAEDGQVIGFGNKIMSLSETMKPVLERNKTEMTAETINIEWIQTKPTGSNTVLVTTKYFDMTNRSGNIRITENIGNFLLEKNDDTWKIKMWINNQNSPVINSKNIEAKYRVSNSPASYKFAASVSSSYGFECCMIEYFKKKGISPAELGKIVGKRYASTWDKSVIYKGLISNFAGFFPIISTYVEILERTDNTFKAKLLAPTIKKSWEITRSDVLDFVQNTYFEIADNMGSDCKVSDDGQYWIITMNKK</sequence>
<gene>
    <name evidence="1" type="ORF">SDC9_102782</name>
</gene>
<dbReference type="InterPro" id="IPR032710">
    <property type="entry name" value="NTF2-like_dom_sf"/>
</dbReference>
<name>A0A645B2P2_9ZZZZ</name>
<protein>
    <submittedName>
        <fullName evidence="1">Uncharacterized protein</fullName>
    </submittedName>
</protein>
<dbReference type="Gene3D" id="3.10.450.50">
    <property type="match status" value="1"/>
</dbReference>
<evidence type="ECO:0000313" key="1">
    <source>
        <dbReference type="EMBL" id="MPM55984.1"/>
    </source>
</evidence>
<dbReference type="SUPFAM" id="SSF54427">
    <property type="entry name" value="NTF2-like"/>
    <property type="match status" value="1"/>
</dbReference>
<comment type="caution">
    <text evidence="1">The sequence shown here is derived from an EMBL/GenBank/DDBJ whole genome shotgun (WGS) entry which is preliminary data.</text>
</comment>
<proteinExistence type="predicted"/>
<organism evidence="1">
    <name type="scientific">bioreactor metagenome</name>
    <dbReference type="NCBI Taxonomy" id="1076179"/>
    <lineage>
        <taxon>unclassified sequences</taxon>
        <taxon>metagenomes</taxon>
        <taxon>ecological metagenomes</taxon>
    </lineage>
</organism>
<dbReference type="EMBL" id="VSSQ01015529">
    <property type="protein sequence ID" value="MPM55984.1"/>
    <property type="molecule type" value="Genomic_DNA"/>
</dbReference>